<evidence type="ECO:0000256" key="1">
    <source>
        <dbReference type="ARBA" id="ARBA00004651"/>
    </source>
</evidence>
<keyword evidence="8" id="KW-0614">Plasmid</keyword>
<dbReference type="RefSeq" id="WP_119446610.1">
    <property type="nucleotide sequence ID" value="NZ_CP032320.1"/>
</dbReference>
<dbReference type="OrthoDB" id="582337at2"/>
<evidence type="ECO:0000256" key="2">
    <source>
        <dbReference type="ARBA" id="ARBA00022475"/>
    </source>
</evidence>
<dbReference type="PANTHER" id="PTHR34187:SF2">
    <property type="entry name" value="DUF202 DOMAIN-CONTAINING PROTEIN"/>
    <property type="match status" value="1"/>
</dbReference>
<protein>
    <submittedName>
        <fullName evidence="8">DUF202 domain-containing protein</fullName>
    </submittedName>
</protein>
<geneLocation type="plasmid" evidence="8 9">
    <name>unnamed3</name>
</geneLocation>
<sequence>MPVLSPSPPNYDQQGLAAARTRMANERTFLTYMRTSLAMLGFGLALIQLHPVRAGSLGYWAVGAAGVVLLTGWLRFRMRQREIEECRIAVNASETSLPPH</sequence>
<evidence type="ECO:0000313" key="9">
    <source>
        <dbReference type="Proteomes" id="UP000262802"/>
    </source>
</evidence>
<evidence type="ECO:0000256" key="4">
    <source>
        <dbReference type="ARBA" id="ARBA00022989"/>
    </source>
</evidence>
<evidence type="ECO:0000259" key="7">
    <source>
        <dbReference type="Pfam" id="PF02656"/>
    </source>
</evidence>
<evidence type="ECO:0000256" key="6">
    <source>
        <dbReference type="SAM" id="Phobius"/>
    </source>
</evidence>
<dbReference type="KEGG" id="hyh:D3Y59_18035"/>
<keyword evidence="3 6" id="KW-0812">Transmembrane</keyword>
<keyword evidence="2" id="KW-1003">Cell membrane</keyword>
<dbReference type="InterPro" id="IPR003807">
    <property type="entry name" value="DUF202"/>
</dbReference>
<proteinExistence type="predicted"/>
<keyword evidence="4 6" id="KW-1133">Transmembrane helix</keyword>
<reference evidence="8 9" key="1">
    <citation type="submission" date="2018-09" db="EMBL/GenBank/DDBJ databases">
        <title>Hymenobacter medium sp. nov., isolated from R2A medium.</title>
        <authorList>
            <person name="Yingchao G."/>
        </authorList>
    </citation>
    <scope>NUCLEOTIDE SEQUENCE [LARGE SCALE GENOMIC DNA]</scope>
    <source>
        <strain evidence="9">sh-6</strain>
        <plasmid evidence="8 9">unnamed3</plasmid>
    </source>
</reference>
<dbReference type="GO" id="GO:0005886">
    <property type="term" value="C:plasma membrane"/>
    <property type="evidence" value="ECO:0007669"/>
    <property type="project" value="UniProtKB-SubCell"/>
</dbReference>
<feature type="transmembrane region" description="Helical" evidence="6">
    <location>
        <begin position="57"/>
        <end position="74"/>
    </location>
</feature>
<evidence type="ECO:0000256" key="3">
    <source>
        <dbReference type="ARBA" id="ARBA00022692"/>
    </source>
</evidence>
<dbReference type="EMBL" id="CP032320">
    <property type="protein sequence ID" value="AYA39084.1"/>
    <property type="molecule type" value="Genomic_DNA"/>
</dbReference>
<evidence type="ECO:0000313" key="8">
    <source>
        <dbReference type="EMBL" id="AYA39084.1"/>
    </source>
</evidence>
<name>A0A3B7R4L0_9BACT</name>
<accession>A0A3B7R4L0</accession>
<keyword evidence="5 6" id="KW-0472">Membrane</keyword>
<feature type="transmembrane region" description="Helical" evidence="6">
    <location>
        <begin position="29"/>
        <end position="51"/>
    </location>
</feature>
<comment type="subcellular location">
    <subcellularLocation>
        <location evidence="1">Cell membrane</location>
        <topology evidence="1">Multi-pass membrane protein</topology>
    </subcellularLocation>
</comment>
<organism evidence="8 9">
    <name type="scientific">Hymenobacter oligotrophus</name>
    <dbReference type="NCBI Taxonomy" id="2319843"/>
    <lineage>
        <taxon>Bacteria</taxon>
        <taxon>Pseudomonadati</taxon>
        <taxon>Bacteroidota</taxon>
        <taxon>Cytophagia</taxon>
        <taxon>Cytophagales</taxon>
        <taxon>Hymenobacteraceae</taxon>
        <taxon>Hymenobacter</taxon>
    </lineage>
</organism>
<keyword evidence="9" id="KW-1185">Reference proteome</keyword>
<dbReference type="Pfam" id="PF02656">
    <property type="entry name" value="DUF202"/>
    <property type="match status" value="1"/>
</dbReference>
<dbReference type="AlphaFoldDB" id="A0A3B7R4L0"/>
<dbReference type="PANTHER" id="PTHR34187">
    <property type="entry name" value="FGR18P"/>
    <property type="match status" value="1"/>
</dbReference>
<gene>
    <name evidence="8" type="ORF">D3Y59_18035</name>
</gene>
<feature type="domain" description="DUF202" evidence="7">
    <location>
        <begin position="20"/>
        <end position="81"/>
    </location>
</feature>
<dbReference type="InterPro" id="IPR052053">
    <property type="entry name" value="IM_YidH-like"/>
</dbReference>
<evidence type="ECO:0000256" key="5">
    <source>
        <dbReference type="ARBA" id="ARBA00023136"/>
    </source>
</evidence>
<dbReference type="Proteomes" id="UP000262802">
    <property type="component" value="Plasmid unnamed3"/>
</dbReference>